<feature type="compositionally biased region" description="Polar residues" evidence="1">
    <location>
        <begin position="1"/>
        <end position="38"/>
    </location>
</feature>
<evidence type="ECO:0000256" key="1">
    <source>
        <dbReference type="SAM" id="MobiDB-lite"/>
    </source>
</evidence>
<feature type="region of interest" description="Disordered" evidence="1">
    <location>
        <begin position="1"/>
        <end position="75"/>
    </location>
</feature>
<evidence type="ECO:0000313" key="2">
    <source>
        <dbReference type="Proteomes" id="UP000887565"/>
    </source>
</evidence>
<proteinExistence type="predicted"/>
<organism evidence="2 3">
    <name type="scientific">Romanomermis culicivorax</name>
    <name type="common">Nematode worm</name>
    <dbReference type="NCBI Taxonomy" id="13658"/>
    <lineage>
        <taxon>Eukaryota</taxon>
        <taxon>Metazoa</taxon>
        <taxon>Ecdysozoa</taxon>
        <taxon>Nematoda</taxon>
        <taxon>Enoplea</taxon>
        <taxon>Dorylaimia</taxon>
        <taxon>Mermithida</taxon>
        <taxon>Mermithoidea</taxon>
        <taxon>Mermithidae</taxon>
        <taxon>Romanomermis</taxon>
    </lineage>
</organism>
<dbReference type="WBParaSite" id="nRc.2.0.1.t34665-RA">
    <property type="protein sequence ID" value="nRc.2.0.1.t34665-RA"/>
    <property type="gene ID" value="nRc.2.0.1.g34665"/>
</dbReference>
<feature type="compositionally biased region" description="Basic and acidic residues" evidence="1">
    <location>
        <begin position="53"/>
        <end position="69"/>
    </location>
</feature>
<dbReference type="AlphaFoldDB" id="A0A915K914"/>
<name>A0A915K914_ROMCU</name>
<keyword evidence="2" id="KW-1185">Reference proteome</keyword>
<sequence length="75" mass="8234">MAIQTSSSTGVTAQPKVTPSKHLGTQTKTAQGTVQRQQMPPACPANSHRSHHESHCHDDHHPQERDCSPRQDNTT</sequence>
<dbReference type="Proteomes" id="UP000887565">
    <property type="component" value="Unplaced"/>
</dbReference>
<reference evidence="3" key="1">
    <citation type="submission" date="2022-11" db="UniProtKB">
        <authorList>
            <consortium name="WormBaseParasite"/>
        </authorList>
    </citation>
    <scope>IDENTIFICATION</scope>
</reference>
<accession>A0A915K914</accession>
<evidence type="ECO:0000313" key="3">
    <source>
        <dbReference type="WBParaSite" id="nRc.2.0.1.t34665-RA"/>
    </source>
</evidence>
<protein>
    <submittedName>
        <fullName evidence="3">Uncharacterized protein</fullName>
    </submittedName>
</protein>